<dbReference type="GeneID" id="33333797"/>
<sequence length="286" mass="30961">MRAIKWLRLVLVILLAALVPAILGYLLGGIFGLIAVLFLIIIVDWLIYWYGDRFLMKWYRARPVAESDYPYLYAVLRKLSSSAGIPVPKLALAPIGTPNLFSTGRGSGSTTIVLTYGLLRALDSEEIEGVLAHEIAHIMNGDIAIQTVVSMISGFILSVAYALGRLFSFAFQGGKGEDPNDSFLVGVLAPVAGGFLHIGLSPSREYLADEHGARISGKPLALASALLKLDKAISFRPMKGGNLATSGLFIVNPFRGNLARMVSTHPPTDERAERLLKMAEEMGVFT</sequence>
<keyword evidence="2 10" id="KW-0645">Protease</keyword>
<evidence type="ECO:0000313" key="17">
    <source>
        <dbReference type="Proteomes" id="UP000182125"/>
    </source>
</evidence>
<dbReference type="PANTHER" id="PTHR43221:SF2">
    <property type="entry name" value="PROTEASE HTPX HOMOLOG"/>
    <property type="match status" value="1"/>
</dbReference>
<reference evidence="13 18" key="2">
    <citation type="submission" date="2016-04" db="EMBL/GenBank/DDBJ databases">
        <title>Complete genome sequence of Thermococcus thioreducens type strain OGL-20P.</title>
        <authorList>
            <person name="Oger P.M."/>
        </authorList>
    </citation>
    <scope>NUCLEOTIDE SEQUENCE [LARGE SCALE GENOMIC DNA]</scope>
    <source>
        <strain evidence="13 18">OGL-20P</strain>
    </source>
</reference>
<evidence type="ECO:0000256" key="6">
    <source>
        <dbReference type="ARBA" id="ARBA00022833"/>
    </source>
</evidence>
<dbReference type="Pfam" id="PF01435">
    <property type="entry name" value="Peptidase_M48"/>
    <property type="match status" value="1"/>
</dbReference>
<dbReference type="STRING" id="277988.SAMN05216170_0921"/>
<evidence type="ECO:0000256" key="4">
    <source>
        <dbReference type="ARBA" id="ARBA00022723"/>
    </source>
</evidence>
<accession>A0A0Q2QSP6</accession>
<dbReference type="Proteomes" id="UP000182125">
    <property type="component" value="Unassembled WGS sequence"/>
</dbReference>
<keyword evidence="15" id="KW-0346">Stress response</keyword>
<dbReference type="InterPro" id="IPR050083">
    <property type="entry name" value="HtpX_protease"/>
</dbReference>
<evidence type="ECO:0000256" key="2">
    <source>
        <dbReference type="ARBA" id="ARBA00022670"/>
    </source>
</evidence>
<evidence type="ECO:0000256" key="1">
    <source>
        <dbReference type="ARBA" id="ARBA00022475"/>
    </source>
</evidence>
<organism evidence="14 16">
    <name type="scientific">Thermococcus thioreducens</name>
    <dbReference type="NCBI Taxonomy" id="277988"/>
    <lineage>
        <taxon>Archaea</taxon>
        <taxon>Methanobacteriati</taxon>
        <taxon>Methanobacteriota</taxon>
        <taxon>Thermococci</taxon>
        <taxon>Thermococcales</taxon>
        <taxon>Thermococcaceae</taxon>
        <taxon>Thermococcus</taxon>
    </lineage>
</organism>
<dbReference type="Proteomes" id="UP000051862">
    <property type="component" value="Unassembled WGS sequence"/>
</dbReference>
<comment type="similarity">
    <text evidence="10">Belongs to the peptidase M48 family.</text>
</comment>
<proteinExistence type="inferred from homology"/>
<feature type="transmembrane region" description="Helical" evidence="11">
    <location>
        <begin position="33"/>
        <end position="51"/>
    </location>
</feature>
<name>A0A0Q2QSP6_9EURY</name>
<reference evidence="17" key="3">
    <citation type="submission" date="2016-10" db="EMBL/GenBank/DDBJ databases">
        <authorList>
            <person name="Varghese N."/>
            <person name="Submissions S."/>
        </authorList>
    </citation>
    <scope>NUCLEOTIDE SEQUENCE [LARGE SCALE GENOMIC DNA]</scope>
    <source>
        <strain evidence="17">OGL-20</strain>
    </source>
</reference>
<dbReference type="OrthoDB" id="28389at2157"/>
<dbReference type="Gene3D" id="3.30.2010.10">
    <property type="entry name" value="Metalloproteases ('zincins'), catalytic domain"/>
    <property type="match status" value="1"/>
</dbReference>
<evidence type="ECO:0000256" key="11">
    <source>
        <dbReference type="SAM" id="Phobius"/>
    </source>
</evidence>
<reference evidence="14 16" key="1">
    <citation type="submission" date="2015-08" db="EMBL/GenBank/DDBJ databases">
        <title>Thermococcus thioreducens DSM 14981 genome sequencing.</title>
        <authorList>
            <person name="Hong S.-J."/>
            <person name="Kim M.-C."/>
            <person name="Shin J.-H."/>
        </authorList>
    </citation>
    <scope>NUCLEOTIDE SEQUENCE [LARGE SCALE GENOMIC DNA]</scope>
    <source>
        <strain evidence="14 16">DSM 14981</strain>
    </source>
</reference>
<dbReference type="EMBL" id="CP015105">
    <property type="protein sequence ID" value="ASJ12322.1"/>
    <property type="molecule type" value="Genomic_DNA"/>
</dbReference>
<evidence type="ECO:0000259" key="12">
    <source>
        <dbReference type="Pfam" id="PF01435"/>
    </source>
</evidence>
<keyword evidence="1" id="KW-1003">Cell membrane</keyword>
<evidence type="ECO:0000313" key="15">
    <source>
        <dbReference type="EMBL" id="SEV92849.1"/>
    </source>
</evidence>
<dbReference type="EMBL" id="LIXN01000003">
    <property type="protein sequence ID" value="KQH83053.1"/>
    <property type="molecule type" value="Genomic_DNA"/>
</dbReference>
<evidence type="ECO:0000256" key="7">
    <source>
        <dbReference type="ARBA" id="ARBA00022989"/>
    </source>
</evidence>
<evidence type="ECO:0000256" key="5">
    <source>
        <dbReference type="ARBA" id="ARBA00022801"/>
    </source>
</evidence>
<dbReference type="AlphaFoldDB" id="A0A0Q2QSP6"/>
<dbReference type="GO" id="GO:0004222">
    <property type="term" value="F:metalloendopeptidase activity"/>
    <property type="evidence" value="ECO:0007669"/>
    <property type="project" value="InterPro"/>
</dbReference>
<protein>
    <submittedName>
        <fullName evidence="15">Heat shock protein HtpX</fullName>
    </submittedName>
    <submittedName>
        <fullName evidence="14">Protease</fullName>
    </submittedName>
</protein>
<dbReference type="PATRIC" id="fig|277988.4.peg.465"/>
<evidence type="ECO:0000256" key="10">
    <source>
        <dbReference type="RuleBase" id="RU003983"/>
    </source>
</evidence>
<feature type="transmembrane region" description="Helical" evidence="11">
    <location>
        <begin position="7"/>
        <end position="27"/>
    </location>
</feature>
<keyword evidence="7 11" id="KW-1133">Transmembrane helix</keyword>
<keyword evidence="18" id="KW-1185">Reference proteome</keyword>
<evidence type="ECO:0000313" key="16">
    <source>
        <dbReference type="Proteomes" id="UP000051862"/>
    </source>
</evidence>
<dbReference type="PANTHER" id="PTHR43221">
    <property type="entry name" value="PROTEASE HTPX"/>
    <property type="match status" value="1"/>
</dbReference>
<keyword evidence="9 11" id="KW-0472">Membrane</keyword>
<evidence type="ECO:0000256" key="9">
    <source>
        <dbReference type="ARBA" id="ARBA00023136"/>
    </source>
</evidence>
<evidence type="ECO:0000313" key="14">
    <source>
        <dbReference type="EMBL" id="KQH83053.1"/>
    </source>
</evidence>
<dbReference type="GO" id="GO:0006508">
    <property type="term" value="P:proteolysis"/>
    <property type="evidence" value="ECO:0007669"/>
    <property type="project" value="UniProtKB-KW"/>
</dbReference>
<keyword evidence="5 10" id="KW-0378">Hydrolase</keyword>
<dbReference type="RefSeq" id="WP_055428709.1">
    <property type="nucleotide sequence ID" value="NZ_CP015105.1"/>
</dbReference>
<keyword evidence="8 10" id="KW-0482">Metalloprotease</keyword>
<feature type="transmembrane region" description="Helical" evidence="11">
    <location>
        <begin position="183"/>
        <end position="200"/>
    </location>
</feature>
<evidence type="ECO:0000313" key="18">
    <source>
        <dbReference type="Proteomes" id="UP000250136"/>
    </source>
</evidence>
<comment type="cofactor">
    <cofactor evidence="10">
        <name>Zn(2+)</name>
        <dbReference type="ChEBI" id="CHEBI:29105"/>
    </cofactor>
    <text evidence="10">Binds 1 zinc ion per subunit.</text>
</comment>
<reference evidence="15" key="4">
    <citation type="submission" date="2016-10" db="EMBL/GenBank/DDBJ databases">
        <authorList>
            <person name="de Groot N.N."/>
        </authorList>
    </citation>
    <scope>NUCLEOTIDE SEQUENCE [LARGE SCALE GENOMIC DNA]</scope>
    <source>
        <strain evidence="15">OGL-20</strain>
    </source>
</reference>
<feature type="domain" description="Peptidase M48" evidence="12">
    <location>
        <begin position="70"/>
        <end position="278"/>
    </location>
</feature>
<dbReference type="GO" id="GO:0046872">
    <property type="term" value="F:metal ion binding"/>
    <property type="evidence" value="ECO:0007669"/>
    <property type="project" value="UniProtKB-KW"/>
</dbReference>
<keyword evidence="6 10" id="KW-0862">Zinc</keyword>
<evidence type="ECO:0000256" key="3">
    <source>
        <dbReference type="ARBA" id="ARBA00022692"/>
    </source>
</evidence>
<dbReference type="KEGG" id="ttd:A3L14_05200"/>
<gene>
    <name evidence="13" type="ORF">A3L14_05200</name>
    <name evidence="14" type="ORF">AMR53_02195</name>
    <name evidence="15" type="ORF">SAMN05216170_0921</name>
</gene>
<evidence type="ECO:0000256" key="8">
    <source>
        <dbReference type="ARBA" id="ARBA00023049"/>
    </source>
</evidence>
<feature type="transmembrane region" description="Helical" evidence="11">
    <location>
        <begin position="143"/>
        <end position="163"/>
    </location>
</feature>
<keyword evidence="4" id="KW-0479">Metal-binding</keyword>
<dbReference type="EMBL" id="FOIW01000001">
    <property type="protein sequence ID" value="SEV92849.1"/>
    <property type="molecule type" value="Genomic_DNA"/>
</dbReference>
<evidence type="ECO:0000313" key="13">
    <source>
        <dbReference type="EMBL" id="ASJ12322.1"/>
    </source>
</evidence>
<keyword evidence="3 11" id="KW-0812">Transmembrane</keyword>
<dbReference type="InterPro" id="IPR001915">
    <property type="entry name" value="Peptidase_M48"/>
</dbReference>
<dbReference type="Proteomes" id="UP000250136">
    <property type="component" value="Chromosome"/>
</dbReference>